<comment type="subcellular location">
    <subcellularLocation>
        <location evidence="1">Cell membrane</location>
        <topology evidence="1">Multi-pass membrane protein</topology>
    </subcellularLocation>
</comment>
<dbReference type="PROSITE" id="PS50262">
    <property type="entry name" value="G_PROTEIN_RECEP_F1_2"/>
    <property type="match status" value="1"/>
</dbReference>
<feature type="transmembrane region" description="Helical" evidence="10">
    <location>
        <begin position="15"/>
        <end position="37"/>
    </location>
</feature>
<comment type="caution">
    <text evidence="12">The sequence shown here is derived from an EMBL/GenBank/DDBJ whole genome shotgun (WGS) entry which is preliminary data.</text>
</comment>
<accession>A0AAW1BM51</accession>
<keyword evidence="5" id="KW-0297">G-protein coupled receptor</keyword>
<dbReference type="EMBL" id="JAOTOJ010000003">
    <property type="protein sequence ID" value="KAK9402936.1"/>
    <property type="molecule type" value="Genomic_DNA"/>
</dbReference>
<keyword evidence="2" id="KW-1003">Cell membrane</keyword>
<feature type="domain" description="G-protein coupled receptors family 1 profile" evidence="11">
    <location>
        <begin position="180"/>
        <end position="400"/>
    </location>
</feature>
<evidence type="ECO:0000256" key="1">
    <source>
        <dbReference type="ARBA" id="ARBA00004651"/>
    </source>
</evidence>
<dbReference type="FunFam" id="1.20.1070.10:FF:000193">
    <property type="entry name" value="Mas-related G-protein coupled receptor member E"/>
    <property type="match status" value="1"/>
</dbReference>
<evidence type="ECO:0000313" key="12">
    <source>
        <dbReference type="EMBL" id="KAK9402936.1"/>
    </source>
</evidence>
<evidence type="ECO:0000256" key="9">
    <source>
        <dbReference type="ARBA" id="ARBA00061394"/>
    </source>
</evidence>
<dbReference type="PANTHER" id="PTHR11334">
    <property type="entry name" value="MAS-RELATED G-PROTEIN COUPLED RECEPTOR"/>
    <property type="match status" value="1"/>
</dbReference>
<dbReference type="PRINTS" id="PR00237">
    <property type="entry name" value="GPCRRHODOPSN"/>
</dbReference>
<proteinExistence type="inferred from homology"/>
<dbReference type="InterPro" id="IPR026234">
    <property type="entry name" value="MRGPCRFAMILY"/>
</dbReference>
<dbReference type="Gene3D" id="1.20.1070.10">
    <property type="entry name" value="Rhodopsin 7-helix transmembrane proteins"/>
    <property type="match status" value="2"/>
</dbReference>
<feature type="transmembrane region" description="Helical" evidence="10">
    <location>
        <begin position="49"/>
        <end position="73"/>
    </location>
</feature>
<keyword evidence="6 10" id="KW-0472">Membrane</keyword>
<reference evidence="12 13" key="1">
    <citation type="journal article" date="2024" name="Proc. Natl. Acad. Sci. U.S.A.">
        <title>The genetic regulatory architecture and epigenomic basis for age-related changes in rattlesnake venom.</title>
        <authorList>
            <person name="Hogan M.P."/>
            <person name="Holding M.L."/>
            <person name="Nystrom G.S."/>
            <person name="Colston T.J."/>
            <person name="Bartlett D.A."/>
            <person name="Mason A.J."/>
            <person name="Ellsworth S.A."/>
            <person name="Rautsaw R.M."/>
            <person name="Lawrence K.C."/>
            <person name="Strickland J.L."/>
            <person name="He B."/>
            <person name="Fraser P."/>
            <person name="Margres M.J."/>
            <person name="Gilbert D.M."/>
            <person name="Gibbs H.L."/>
            <person name="Parkinson C.L."/>
            <person name="Rokyta D.R."/>
        </authorList>
    </citation>
    <scope>NUCLEOTIDE SEQUENCE [LARGE SCALE GENOMIC DNA]</scope>
    <source>
        <strain evidence="12">DRR0105</strain>
    </source>
</reference>
<feature type="transmembrane region" description="Helical" evidence="10">
    <location>
        <begin position="200"/>
        <end position="224"/>
    </location>
</feature>
<keyword evidence="8" id="KW-0807">Transducer</keyword>
<dbReference type="SUPFAM" id="SSF81321">
    <property type="entry name" value="Family A G protein-coupled receptor-like"/>
    <property type="match status" value="2"/>
</dbReference>
<sequence length="431" mass="49465">MKYVFSWDVIPRLHLLVTALLCLPLISISSVILFITINLRSKQIKRGRLLLMILITLFCFLILSVLLYVSIFVDHFVDMSYVWDYLSFPFYFSLSACLNSSINPVIYFLGGRKKRTQSRESIKVLFQRVFGEDLANMNATADYLDDSTTRILPEHQIISNYFKNIIVSIGLIISCIGAPLNGIVIWLLGFQIKRNPFTVLILNLAIADFGFLIFMIISCINIFIGFRQSGILQIIFYSLFNVTYINGLFLLTAISIDRCVSVLFPIWHRCSRPKYLSPAVCAILWIFSFFLLGISSILGDKTLYSPHLVVTAVLCLPLITTSTVILFIKICLKSKQLKCGRILVMILITLFCFLILTLPLYISLPIIHFIQKWYLIDFIKLPFYFSLCASLNCSVNPVIYFLVGRKKKAHSRESIKVIFQRIFREEEAPEI</sequence>
<feature type="transmembrane region" description="Helical" evidence="10">
    <location>
        <begin position="165"/>
        <end position="188"/>
    </location>
</feature>
<dbReference type="InterPro" id="IPR000276">
    <property type="entry name" value="GPCR_Rhodpsn"/>
</dbReference>
<gene>
    <name evidence="12" type="ORF">NXF25_007763</name>
</gene>
<evidence type="ECO:0000259" key="11">
    <source>
        <dbReference type="PROSITE" id="PS50262"/>
    </source>
</evidence>
<dbReference type="Pfam" id="PF00001">
    <property type="entry name" value="7tm_1"/>
    <property type="match status" value="1"/>
</dbReference>
<evidence type="ECO:0000256" key="3">
    <source>
        <dbReference type="ARBA" id="ARBA00022692"/>
    </source>
</evidence>
<evidence type="ECO:0000256" key="7">
    <source>
        <dbReference type="ARBA" id="ARBA00023170"/>
    </source>
</evidence>
<dbReference type="PANTHER" id="PTHR11334:SF29">
    <property type="entry name" value="MAS-RELATED G-PROTEIN COUPLED RECEPTOR MEMBER X2"/>
    <property type="match status" value="1"/>
</dbReference>
<organism evidence="12 13">
    <name type="scientific">Crotalus adamanteus</name>
    <name type="common">Eastern diamondback rattlesnake</name>
    <dbReference type="NCBI Taxonomy" id="8729"/>
    <lineage>
        <taxon>Eukaryota</taxon>
        <taxon>Metazoa</taxon>
        <taxon>Chordata</taxon>
        <taxon>Craniata</taxon>
        <taxon>Vertebrata</taxon>
        <taxon>Euteleostomi</taxon>
        <taxon>Lepidosauria</taxon>
        <taxon>Squamata</taxon>
        <taxon>Bifurcata</taxon>
        <taxon>Unidentata</taxon>
        <taxon>Episquamata</taxon>
        <taxon>Toxicofera</taxon>
        <taxon>Serpentes</taxon>
        <taxon>Colubroidea</taxon>
        <taxon>Viperidae</taxon>
        <taxon>Crotalinae</taxon>
        <taxon>Crotalus</taxon>
    </lineage>
</organism>
<evidence type="ECO:0000256" key="6">
    <source>
        <dbReference type="ARBA" id="ARBA00023136"/>
    </source>
</evidence>
<dbReference type="GO" id="GO:0005886">
    <property type="term" value="C:plasma membrane"/>
    <property type="evidence" value="ECO:0007669"/>
    <property type="project" value="UniProtKB-SubCell"/>
</dbReference>
<dbReference type="InterPro" id="IPR017452">
    <property type="entry name" value="GPCR_Rhodpsn_7TM"/>
</dbReference>
<feature type="transmembrane region" description="Helical" evidence="10">
    <location>
        <begin position="342"/>
        <end position="362"/>
    </location>
</feature>
<keyword evidence="7 12" id="KW-0675">Receptor</keyword>
<evidence type="ECO:0000256" key="2">
    <source>
        <dbReference type="ARBA" id="ARBA00022475"/>
    </source>
</evidence>
<keyword evidence="3 10" id="KW-0812">Transmembrane</keyword>
<dbReference type="Proteomes" id="UP001474421">
    <property type="component" value="Unassembled WGS sequence"/>
</dbReference>
<dbReference type="AlphaFoldDB" id="A0AAW1BM51"/>
<evidence type="ECO:0000256" key="8">
    <source>
        <dbReference type="ARBA" id="ARBA00023224"/>
    </source>
</evidence>
<dbReference type="GO" id="GO:0004930">
    <property type="term" value="F:G protein-coupled receptor activity"/>
    <property type="evidence" value="ECO:0007669"/>
    <property type="project" value="UniProtKB-KW"/>
</dbReference>
<feature type="transmembrane region" description="Helical" evidence="10">
    <location>
        <begin position="275"/>
        <end position="298"/>
    </location>
</feature>
<keyword evidence="13" id="KW-1185">Reference proteome</keyword>
<feature type="transmembrane region" description="Helical" evidence="10">
    <location>
        <begin position="382"/>
        <end position="403"/>
    </location>
</feature>
<evidence type="ECO:0000256" key="4">
    <source>
        <dbReference type="ARBA" id="ARBA00022989"/>
    </source>
</evidence>
<protein>
    <submittedName>
        <fullName evidence="12">Mrgprh: Mas-related G-protein coupled receptor member H</fullName>
    </submittedName>
</protein>
<comment type="similarity">
    <text evidence="9">Belongs to the G-protein coupled receptor 1 family. Mas subfamily.</text>
</comment>
<evidence type="ECO:0000313" key="13">
    <source>
        <dbReference type="Proteomes" id="UP001474421"/>
    </source>
</evidence>
<feature type="transmembrane region" description="Helical" evidence="10">
    <location>
        <begin position="304"/>
        <end position="330"/>
    </location>
</feature>
<keyword evidence="4 10" id="KW-1133">Transmembrane helix</keyword>
<evidence type="ECO:0000256" key="5">
    <source>
        <dbReference type="ARBA" id="ARBA00023040"/>
    </source>
</evidence>
<dbReference type="PRINTS" id="PR02108">
    <property type="entry name" value="MRGPCRFAMILY"/>
</dbReference>
<evidence type="ECO:0000256" key="10">
    <source>
        <dbReference type="SAM" id="Phobius"/>
    </source>
</evidence>
<name>A0AAW1BM51_CROAD</name>